<gene>
    <name evidence="2" type="ORF">BLA24_01680</name>
    <name evidence="3" type="ORF">BLA24_01685</name>
    <name evidence="1" type="ORF">BLA24_25735</name>
</gene>
<evidence type="ECO:0000313" key="3">
    <source>
        <dbReference type="EMBL" id="PHQ53366.1"/>
    </source>
</evidence>
<protein>
    <submittedName>
        <fullName evidence="2">Uncharacterized protein</fullName>
    </submittedName>
</protein>
<dbReference type="RefSeq" id="WP_099197519.1">
    <property type="nucleotide sequence ID" value="NZ_NHZO01000029.1"/>
</dbReference>
<organism evidence="2 4">
    <name type="scientific">Streptomyces cinnamoneus</name>
    <name type="common">Streptoverticillium cinnamoneum</name>
    <dbReference type="NCBI Taxonomy" id="53446"/>
    <lineage>
        <taxon>Bacteria</taxon>
        <taxon>Bacillati</taxon>
        <taxon>Actinomycetota</taxon>
        <taxon>Actinomycetes</taxon>
        <taxon>Kitasatosporales</taxon>
        <taxon>Streptomycetaceae</taxon>
        <taxon>Streptomyces</taxon>
        <taxon>Streptomyces cinnamoneus group</taxon>
    </lineage>
</organism>
<evidence type="ECO:0000313" key="4">
    <source>
        <dbReference type="Proteomes" id="UP000222531"/>
    </source>
</evidence>
<dbReference type="Proteomes" id="UP000222531">
    <property type="component" value="Unassembled WGS sequence"/>
</dbReference>
<comment type="caution">
    <text evidence="2">The sequence shown here is derived from an EMBL/GenBank/DDBJ whole genome shotgun (WGS) entry which is preliminary data.</text>
</comment>
<proteinExistence type="predicted"/>
<evidence type="ECO:0000313" key="1">
    <source>
        <dbReference type="EMBL" id="PHQ49445.1"/>
    </source>
</evidence>
<sequence>MTSTTTYRIGHPVVLDELPAGTEIRDADGDTGTKVQDGAWKVIGFPVALDPDWFRFPVEVVNPTPETALLVADFAGLHRLPDLMAELRSVVADIRTLRTSQEDKLDELRDENGDVPSGNLRRWDELRYDIHVEQDSDKLAAVLRRLEQLVDTEGSE</sequence>
<dbReference type="EMBL" id="NHZO01000029">
    <property type="protein sequence ID" value="PHQ53365.1"/>
    <property type="molecule type" value="Genomic_DNA"/>
</dbReference>
<dbReference type="EMBL" id="NHZO01000029">
    <property type="protein sequence ID" value="PHQ53366.1"/>
    <property type="molecule type" value="Genomic_DNA"/>
</dbReference>
<dbReference type="OrthoDB" id="4311980at2"/>
<accession>A0A2G1XQ44</accession>
<dbReference type="EMBL" id="NHZO01000154">
    <property type="protein sequence ID" value="PHQ49445.1"/>
    <property type="molecule type" value="Genomic_DNA"/>
</dbReference>
<reference evidence="2 4" key="1">
    <citation type="journal article" date="2017" name="Biochemistry">
        <title>Identification of the Biosynthetic Pathway for the Antibiotic Bicyclomycin.</title>
        <authorList>
            <person name="Patteson J."/>
            <person name="Cai W."/>
            <person name="Johnson R.A."/>
            <person name="Santa Maria K."/>
            <person name="Li B."/>
        </authorList>
    </citation>
    <scope>NUCLEOTIDE SEQUENCE [LARGE SCALE GENOMIC DNA]</scope>
    <source>
        <strain evidence="2 4">ATCC 21532</strain>
    </source>
</reference>
<evidence type="ECO:0000313" key="2">
    <source>
        <dbReference type="EMBL" id="PHQ53365.1"/>
    </source>
</evidence>
<keyword evidence="4" id="KW-1185">Reference proteome</keyword>
<name>A0A2G1XQ44_STRCJ</name>
<dbReference type="AlphaFoldDB" id="A0A2G1XQ44"/>